<organism evidence="2 3">
    <name type="scientific">Mesorhabditis spiculigera</name>
    <dbReference type="NCBI Taxonomy" id="96644"/>
    <lineage>
        <taxon>Eukaryota</taxon>
        <taxon>Metazoa</taxon>
        <taxon>Ecdysozoa</taxon>
        <taxon>Nematoda</taxon>
        <taxon>Chromadorea</taxon>
        <taxon>Rhabditida</taxon>
        <taxon>Rhabditina</taxon>
        <taxon>Rhabditomorpha</taxon>
        <taxon>Rhabditoidea</taxon>
        <taxon>Rhabditidae</taxon>
        <taxon>Mesorhabditinae</taxon>
        <taxon>Mesorhabditis</taxon>
    </lineage>
</organism>
<accession>A0AA36CBU7</accession>
<proteinExistence type="predicted"/>
<gene>
    <name evidence="2" type="ORF">MSPICULIGERA_LOCUS4513</name>
</gene>
<name>A0AA36CBU7_9BILA</name>
<comment type="caution">
    <text evidence="2">The sequence shown here is derived from an EMBL/GenBank/DDBJ whole genome shotgun (WGS) entry which is preliminary data.</text>
</comment>
<evidence type="ECO:0000256" key="1">
    <source>
        <dbReference type="SAM" id="MobiDB-lite"/>
    </source>
</evidence>
<sequence>MLGADCLVVNSATAQLVATAQTSSARQVSKTRRKAEDAPDAPLHRSSVVFADRHIIKKVRCVREFNKRI</sequence>
<dbReference type="EMBL" id="CATQJA010001123">
    <property type="protein sequence ID" value="CAJ0565887.1"/>
    <property type="molecule type" value="Genomic_DNA"/>
</dbReference>
<evidence type="ECO:0000313" key="2">
    <source>
        <dbReference type="EMBL" id="CAJ0565887.1"/>
    </source>
</evidence>
<protein>
    <submittedName>
        <fullName evidence="2">Uncharacterized protein</fullName>
    </submittedName>
</protein>
<feature type="region of interest" description="Disordered" evidence="1">
    <location>
        <begin position="20"/>
        <end position="40"/>
    </location>
</feature>
<dbReference type="Proteomes" id="UP001177023">
    <property type="component" value="Unassembled WGS sequence"/>
</dbReference>
<evidence type="ECO:0000313" key="3">
    <source>
        <dbReference type="Proteomes" id="UP001177023"/>
    </source>
</evidence>
<dbReference type="AlphaFoldDB" id="A0AA36CBU7"/>
<feature type="non-terminal residue" evidence="2">
    <location>
        <position position="1"/>
    </location>
</feature>
<reference evidence="2" key="1">
    <citation type="submission" date="2023-06" db="EMBL/GenBank/DDBJ databases">
        <authorList>
            <person name="Delattre M."/>
        </authorList>
    </citation>
    <scope>NUCLEOTIDE SEQUENCE</scope>
    <source>
        <strain evidence="2">AF72</strain>
    </source>
</reference>
<keyword evidence="3" id="KW-1185">Reference proteome</keyword>